<dbReference type="Gene3D" id="1.20.970.40">
    <property type="match status" value="1"/>
</dbReference>
<dbReference type="PANTHER" id="PTHR23412:SF20">
    <property type="match status" value="1"/>
</dbReference>
<dbReference type="EMBL" id="AKHW03004153">
    <property type="protein sequence ID" value="KYO30826.1"/>
    <property type="molecule type" value="Genomic_DNA"/>
</dbReference>
<evidence type="ECO:0000313" key="5">
    <source>
        <dbReference type="Proteomes" id="UP000050525"/>
    </source>
</evidence>
<protein>
    <submittedName>
        <fullName evidence="4">Uncharacterized protein</fullName>
    </submittedName>
</protein>
<dbReference type="PANTHER" id="PTHR23412">
    <property type="entry name" value="STEREOCILIN RELATED"/>
    <property type="match status" value="1"/>
</dbReference>
<proteinExistence type="predicted"/>
<evidence type="ECO:0000256" key="1">
    <source>
        <dbReference type="ARBA" id="ARBA00022729"/>
    </source>
</evidence>
<dbReference type="InterPro" id="IPR026664">
    <property type="entry name" value="Stereocilin-rel"/>
</dbReference>
<organism evidence="4 5">
    <name type="scientific">Alligator mississippiensis</name>
    <name type="common">American alligator</name>
    <dbReference type="NCBI Taxonomy" id="8496"/>
    <lineage>
        <taxon>Eukaryota</taxon>
        <taxon>Metazoa</taxon>
        <taxon>Chordata</taxon>
        <taxon>Craniata</taxon>
        <taxon>Vertebrata</taxon>
        <taxon>Euteleostomi</taxon>
        <taxon>Archelosauria</taxon>
        <taxon>Archosauria</taxon>
        <taxon>Crocodylia</taxon>
        <taxon>Alligatoridae</taxon>
        <taxon>Alligatorinae</taxon>
        <taxon>Alligator</taxon>
    </lineage>
</organism>
<evidence type="ECO:0000256" key="2">
    <source>
        <dbReference type="ARBA" id="ARBA00023180"/>
    </source>
</evidence>
<keyword evidence="1" id="KW-0732">Signal</keyword>
<keyword evidence="2" id="KW-0325">Glycoprotein</keyword>
<evidence type="ECO:0000256" key="3">
    <source>
        <dbReference type="SAM" id="MobiDB-lite"/>
    </source>
</evidence>
<comment type="caution">
    <text evidence="4">The sequence shown here is derived from an EMBL/GenBank/DDBJ whole genome shotgun (WGS) entry which is preliminary data.</text>
</comment>
<dbReference type="Proteomes" id="UP000050525">
    <property type="component" value="Unassembled WGS sequence"/>
</dbReference>
<accession>A0A151N1X2</accession>
<dbReference type="GO" id="GO:0007160">
    <property type="term" value="P:cell-matrix adhesion"/>
    <property type="evidence" value="ECO:0007669"/>
    <property type="project" value="TreeGrafter"/>
</dbReference>
<dbReference type="GO" id="GO:0009986">
    <property type="term" value="C:cell surface"/>
    <property type="evidence" value="ECO:0007669"/>
    <property type="project" value="TreeGrafter"/>
</dbReference>
<gene>
    <name evidence="4" type="ORF">Y1Q_0014343</name>
</gene>
<reference evidence="4 5" key="1">
    <citation type="journal article" date="2012" name="Genome Biol.">
        <title>Sequencing three crocodilian genomes to illuminate the evolution of archosaurs and amniotes.</title>
        <authorList>
            <person name="St John J.A."/>
            <person name="Braun E.L."/>
            <person name="Isberg S.R."/>
            <person name="Miles L.G."/>
            <person name="Chong A.Y."/>
            <person name="Gongora J."/>
            <person name="Dalzell P."/>
            <person name="Moran C."/>
            <person name="Bed'hom B."/>
            <person name="Abzhanov A."/>
            <person name="Burgess S.C."/>
            <person name="Cooksey A.M."/>
            <person name="Castoe T.A."/>
            <person name="Crawford N.G."/>
            <person name="Densmore L.D."/>
            <person name="Drew J.C."/>
            <person name="Edwards S.V."/>
            <person name="Faircloth B.C."/>
            <person name="Fujita M.K."/>
            <person name="Greenwold M.J."/>
            <person name="Hoffmann F.G."/>
            <person name="Howard J.M."/>
            <person name="Iguchi T."/>
            <person name="Janes D.E."/>
            <person name="Khan S.Y."/>
            <person name="Kohno S."/>
            <person name="de Koning A.J."/>
            <person name="Lance S.L."/>
            <person name="McCarthy F.M."/>
            <person name="McCormack J.E."/>
            <person name="Merchant M.E."/>
            <person name="Peterson D.G."/>
            <person name="Pollock D.D."/>
            <person name="Pourmand N."/>
            <person name="Raney B.J."/>
            <person name="Roessler K.A."/>
            <person name="Sanford J.R."/>
            <person name="Sawyer R.H."/>
            <person name="Schmidt C.J."/>
            <person name="Triplett E.W."/>
            <person name="Tuberville T.D."/>
            <person name="Venegas-Anaya M."/>
            <person name="Howard J.T."/>
            <person name="Jarvis E.D."/>
            <person name="Guillette L.J.Jr."/>
            <person name="Glenn T.C."/>
            <person name="Green R.E."/>
            <person name="Ray D.A."/>
        </authorList>
    </citation>
    <scope>NUCLEOTIDE SEQUENCE [LARGE SCALE GENOMIC DNA]</scope>
    <source>
        <strain evidence="4">KSC_2009_1</strain>
    </source>
</reference>
<evidence type="ECO:0000313" key="4">
    <source>
        <dbReference type="EMBL" id="KYO30826.1"/>
    </source>
</evidence>
<feature type="region of interest" description="Disordered" evidence="3">
    <location>
        <begin position="2300"/>
        <end position="2327"/>
    </location>
</feature>
<name>A0A151N1X2_ALLMI</name>
<sequence length="2402" mass="267941">MYSVLETVLLKVNESFPDLCSPSLKDLFQVKLKMLLTVADARILSLIPTKIGCADFQEMYRGLNSVHSQLDPETQQAVYEARLNFLNGQVAKEGVACTFTAATSRDWLQDNFGFSSVYADYSDFIWLNPSFNGYEVMDLLTAVQLGKLVVISNLLTNGAQVSAEVDAATLMRVLGGRNISELQSFLHELNKLAAEMDIMRIANIRVRDVMLKGIFQILKPYVASMTMTDMGFWFGGILTLFLPSITADELMNLTAITNCTQLQIMVKGLDYAFDQMSTETKTDCRMPENWMALYFRRFQTTANITDFIAVNKNFTGMEYLKEMTPVQLAQLTLTQEVFSSVTNVELVFARLAETPGLEGLALYWDEFNLVFEKPVASTLNISMEVKRAMLARTIEQLRLELPRFTDNDYHLWFEKKLVGMLPSIRAEDLQEIPTDLSCGSYKSIIAGLNTGFFDLPEAGKVDVCHYIVSFLTQKSQVTGPACYAQTATRDWLLGFFGQFSAEVPYAQLVALYHQPFDAYMVLDILTPPQIGDMVVHSDTLTRMDLATQLVQFFQESKPEDVQTILVAFTKAAMMRKVTVLPSDDITGLLLMTYLTVMSGPMETYTAADWNATFQNEMRFLIPVINATTLAFIVPQDYDTLVAIVAGLDGGYGYMTESSRRAVVLWIVQNLKLLKAYPVEPITEWIQITWRSFFFDATLEEVKTTYDSFDPASVLGFLSTGQLLEYVVTSDALYNVTTMRTVLRSLEGEDSAIPLSKMDAFLMEFNVAIAQMGSAGIPNADVRVEMLETLFLNLSNYFYKFTDLDYQVWFLERLQFLLPSINTDLLDLIPVDISFPSYTTVVQGLDNVFLEFPPTTSRDIYLSMQKILEHHHSFSDSVFPGAYHDSRSFLQVIFYRFAQFATYTDFRTFYQDFNGYEVLDLLSAGQIGEMMVATNALRNERLAIQILVEMETRPVAEMAEFIAGFNAAAEQRNLTVLPNPRVRDLTFETVFKSLQIGTLPAEGYDFWFGSQLRLFLPALTTYYLQQLPLDMDCRSHQSLVQAMDQAYDQYTEEQRQAIHSRILSYLETYRTSQGSTCSSDANSSMWLLSNYRRFSAYARIEEFSSLNPNFDGMLAMAVLAPAQLAQLTVAARVLANETSILQIMNRLLAPSHLAQFFDTLNPIASVELQGSEHAHLILSTALQNLAGDFPQFQASDFAYWFQVAFHNVLQTADEAVVAKIPSAMSCDSYQQMLKGFNNVYASLTPANALSVFGFCTAFLTSKVKSGFACGSTTQSVQNWLDINLGNFSKYAAYQDFLVWNQHFNGMDVLDRLSPGQLASLTLVSDAINDDEEMCQVLARLQDKSAEEIYQYLDQLNTEAQQFAVRDNLTATQLAHLFFGPTALEDVARVDALVLSLQSRPVGDVTAFVTEFEAIASQQGIVSLANAQVRDAMFNAIFYAVQGQFPAFSPLQYKDWFQSKLSLWLASINASALEAIPKNVPCGVYQAIMAGLDSSFQYMSPASQRDVYSFAKEYLATKAAQGGDPCLENTRGSLGWLQVNLGSFSSLASYGELVDLNADFSAVDAVAGLSPVQLATYTLASDVLRDRDKAGKVFGSLNSRTIGDFMDAFNAIAQQKHHFSQLPHADVRRFILGEIFCHLSTMFQLFTPEDYSVWLGERLPLFLSSLNAQNLGFLPSDMSCNSLAVIVKILNDHRANGTYENAEDIFSFVKRVLHFQTQNSGSACTQDVTDDRQWLLRYFGFLTAFGSYSDFTALKNDFRGQDSLDLLSASALAQLSAQSNAIYSPSAIQMVFRVVGSKEEPLNYLGTYLDEFNALVLKSSGFLGHSKVRDTMLMMAAEIIFPEVATMSLEDVSKWLNRLSILLPNVNATMLEMLPLSMPCPYYQAIVQGFNIAYESLSPSSKMAIYHSYMKPYLSQQSRPTGVACDSRADLDTWADMNLGKFVQQASVQDLIGFNAGFKKIVGSLQPREMLDILIESGHSNNPSALEIILRNYRDITKLGRVLDGLDQEVCLNTWLNKRLQAYLPLLTKNQLDVLEVFTANCVDFRHLVKAFNTSYSDHTAEMQGDIGTVLESSLLQQGNRLKCYNKSDGNGNSTAWFQNYLTHCTGKNIQAFSNSPQLGNETDTCMTSLQGLAPAAAGLTLSMLLEKTDGQTLRQMIPWLSAATGWSPAQASIILRRVLQGGYQVSNASRILALGELAVGLPAAALDKLGSRDILLLAADRGFSASMERAAQPIKHKFVHRAGVFFQAVLKSTQEYSRLSSAVLQGFSCGAANFLNKQQFARLVKAMKGKQVSLEHSQTSFRLDSQHPDRHGSHCQCPQKRNAAEDPRDCTAPLTTEVLVEQRDFVGAKYTSGTELDACLSAEVLRDALETLGKVDFQDGPLQALKWKLDKVERCLEQAGQEG</sequence>
<keyword evidence="5" id="KW-1185">Reference proteome</keyword>